<feature type="compositionally biased region" description="Gly residues" evidence="1">
    <location>
        <begin position="355"/>
        <end position="367"/>
    </location>
</feature>
<feature type="compositionally biased region" description="Basic and acidic residues" evidence="1">
    <location>
        <begin position="368"/>
        <end position="385"/>
    </location>
</feature>
<protein>
    <recommendedName>
        <fullName evidence="2">Micro-fibrillar-associated protein 1 C-terminal domain-containing protein</fullName>
    </recommendedName>
</protein>
<dbReference type="InterPro" id="IPR033194">
    <property type="entry name" value="MFAP1"/>
</dbReference>
<feature type="compositionally biased region" description="Polar residues" evidence="1">
    <location>
        <begin position="65"/>
        <end position="74"/>
    </location>
</feature>
<dbReference type="Proteomes" id="UP000799536">
    <property type="component" value="Unassembled WGS sequence"/>
</dbReference>
<dbReference type="AlphaFoldDB" id="A0A9P4JJ45"/>
<feature type="compositionally biased region" description="Basic and acidic residues" evidence="1">
    <location>
        <begin position="333"/>
        <end position="353"/>
    </location>
</feature>
<comment type="caution">
    <text evidence="3">The sequence shown here is derived from an EMBL/GenBank/DDBJ whole genome shotgun (WGS) entry which is preliminary data.</text>
</comment>
<reference evidence="3" key="1">
    <citation type="journal article" date="2020" name="Stud. Mycol.">
        <title>101 Dothideomycetes genomes: a test case for predicting lifestyles and emergence of pathogens.</title>
        <authorList>
            <person name="Haridas S."/>
            <person name="Albert R."/>
            <person name="Binder M."/>
            <person name="Bloem J."/>
            <person name="Labutti K."/>
            <person name="Salamov A."/>
            <person name="Andreopoulos B."/>
            <person name="Baker S."/>
            <person name="Barry K."/>
            <person name="Bills G."/>
            <person name="Bluhm B."/>
            <person name="Cannon C."/>
            <person name="Castanera R."/>
            <person name="Culley D."/>
            <person name="Daum C."/>
            <person name="Ezra D."/>
            <person name="Gonzalez J."/>
            <person name="Henrissat B."/>
            <person name="Kuo A."/>
            <person name="Liang C."/>
            <person name="Lipzen A."/>
            <person name="Lutzoni F."/>
            <person name="Magnuson J."/>
            <person name="Mondo S."/>
            <person name="Nolan M."/>
            <person name="Ohm R."/>
            <person name="Pangilinan J."/>
            <person name="Park H.-J."/>
            <person name="Ramirez L."/>
            <person name="Alfaro M."/>
            <person name="Sun H."/>
            <person name="Tritt A."/>
            <person name="Yoshinaga Y."/>
            <person name="Zwiers L.-H."/>
            <person name="Turgeon B."/>
            <person name="Goodwin S."/>
            <person name="Spatafora J."/>
            <person name="Crous P."/>
            <person name="Grigoriev I."/>
        </authorList>
    </citation>
    <scope>NUCLEOTIDE SEQUENCE</scope>
    <source>
        <strain evidence="3">ATCC 74209</strain>
    </source>
</reference>
<feature type="domain" description="Micro-fibrillar-associated protein 1 C-terminal" evidence="2">
    <location>
        <begin position="118"/>
        <end position="342"/>
    </location>
</feature>
<evidence type="ECO:0000313" key="4">
    <source>
        <dbReference type="Proteomes" id="UP000799536"/>
    </source>
</evidence>
<feature type="region of interest" description="Disordered" evidence="1">
    <location>
        <begin position="236"/>
        <end position="257"/>
    </location>
</feature>
<dbReference type="EMBL" id="ML994213">
    <property type="protein sequence ID" value="KAF2197637.1"/>
    <property type="molecule type" value="Genomic_DNA"/>
</dbReference>
<feature type="region of interest" description="Disordered" evidence="1">
    <location>
        <begin position="328"/>
        <end position="414"/>
    </location>
</feature>
<dbReference type="OrthoDB" id="1111734at2759"/>
<accession>A0A9P4JJ45</accession>
<organism evidence="3 4">
    <name type="scientific">Delitschia confertaspora ATCC 74209</name>
    <dbReference type="NCBI Taxonomy" id="1513339"/>
    <lineage>
        <taxon>Eukaryota</taxon>
        <taxon>Fungi</taxon>
        <taxon>Dikarya</taxon>
        <taxon>Ascomycota</taxon>
        <taxon>Pezizomycotina</taxon>
        <taxon>Dothideomycetes</taxon>
        <taxon>Pleosporomycetidae</taxon>
        <taxon>Pleosporales</taxon>
        <taxon>Delitschiaceae</taxon>
        <taxon>Delitschia</taxon>
    </lineage>
</organism>
<feature type="compositionally biased region" description="Basic and acidic residues" evidence="1">
    <location>
        <begin position="394"/>
        <end position="414"/>
    </location>
</feature>
<keyword evidence="4" id="KW-1185">Reference proteome</keyword>
<evidence type="ECO:0000259" key="2">
    <source>
        <dbReference type="Pfam" id="PF06991"/>
    </source>
</evidence>
<gene>
    <name evidence="3" type="ORF">GQ43DRAFT_483977</name>
</gene>
<feature type="region of interest" description="Disordered" evidence="1">
    <location>
        <begin position="1"/>
        <end position="158"/>
    </location>
</feature>
<feature type="compositionally biased region" description="Acidic residues" evidence="1">
    <location>
        <begin position="86"/>
        <end position="98"/>
    </location>
</feature>
<proteinExistence type="predicted"/>
<feature type="compositionally biased region" description="Basic and acidic residues" evidence="1">
    <location>
        <begin position="75"/>
        <end position="85"/>
    </location>
</feature>
<dbReference type="PANTHER" id="PTHR15327">
    <property type="entry name" value="MICROFIBRIL-ASSOCIATED PROTEIN"/>
    <property type="match status" value="1"/>
</dbReference>
<dbReference type="Pfam" id="PF06991">
    <property type="entry name" value="MFAP1"/>
    <property type="match status" value="1"/>
</dbReference>
<evidence type="ECO:0000313" key="3">
    <source>
        <dbReference type="EMBL" id="KAF2197637.1"/>
    </source>
</evidence>
<feature type="compositionally biased region" description="Acidic residues" evidence="1">
    <location>
        <begin position="106"/>
        <end position="121"/>
    </location>
</feature>
<sequence length="414" mass="46831">MPLPSKKMTANVVRPARYRPGKPSVTQKSESESSDAESEASDREEVPASRKLVPRPAPLPKATSFPKSALQNRQKAGEEERRKLEEEFETESEAESGTESESGSGSDEEDTSSEEESSSEEEQPRKLLRPVFLKKSQRTTTTIPQKTPDELAAEEAAQKAEAAKQLVQEEIQRAADLKASQKKQWDDDDNLEVIDVGAIDDEDDLDPEAEYLAWKLRELHRIKRARALVEAAEAERAELERRRNLTTPEREAEDKQFIEAQKQEREQKHGTIGYMSKYHHSGAFFQEELEKLGVKDRDLMGARFVDQTASKEVLPEYLRVRDETKIGRKGRTRYRDMKSEDTGRWGDYGERRRGFGGGAGGGGGGYNGDERFKEDRYRGDRDREGPTGANSKPLGERKRVGEDAEREGKRARVD</sequence>
<dbReference type="InterPro" id="IPR009730">
    <property type="entry name" value="MFAP1_C"/>
</dbReference>
<name>A0A9P4JJ45_9PLEO</name>
<evidence type="ECO:0000256" key="1">
    <source>
        <dbReference type="SAM" id="MobiDB-lite"/>
    </source>
</evidence>